<evidence type="ECO:0000313" key="1">
    <source>
        <dbReference type="EMBL" id="VVC92779.1"/>
    </source>
</evidence>
<dbReference type="Proteomes" id="UP000324832">
    <property type="component" value="Unassembled WGS sequence"/>
</dbReference>
<gene>
    <name evidence="1" type="ORF">LSINAPIS_LOCUS5137</name>
</gene>
<keyword evidence="2" id="KW-1185">Reference proteome</keyword>
<dbReference type="EMBL" id="FZQP02001404">
    <property type="protein sequence ID" value="VVC92779.1"/>
    <property type="molecule type" value="Genomic_DNA"/>
</dbReference>
<name>A0A5E4Q660_9NEOP</name>
<accession>A0A5E4Q660</accession>
<sequence>MPKLSDNYYERKCFLARNDVPTQSIMKKKMSPALANVYFKSMTPKLKELAGLAPPLKGGGSDWYVPPDEILKERAVMKPIKKEYLAQLRFTGIDHYGEKLVQQHRRAMEEEKRRLLEMNDVKWKSNIDIACGQKWYATAKQAALNNTSKIRQAFQEFQALYSTSMNQIETLLLDGAIKKIERANEATYDKMKSKFEMLVKRQATTKYDQYANILNKEKTRLKKQFIRDIEKTQSDTVKELHDINVEKHTAAEKMRLFLECQNLACQAYVAIKERQECKKELDKSEYEHKKIITKLEDKIALQDFEIKLCREKEKKRHEFKMVWRKKVCHVVKYLQEFIEYSLNTLPEHAEFFINIEKLMLLQLGEAMDDPSVESIFVPEEMLDQDPVARPHPFYVFCDKGFKPKLDQDLCPKHCTSSASQLPVVVVNQKFIYTACDNLELFIDKIKKFIEGKRGKEDDFVDHHDYTHDIQVEYSQSQQLDELKLESSIMQILQNEFPNSREFPLECCFCKIPYCLCSPLHASEILSVRKFPSEDLPQQIVRISSDNIQH</sequence>
<reference evidence="1 2" key="1">
    <citation type="submission" date="2017-07" db="EMBL/GenBank/DDBJ databases">
        <authorList>
            <person name="Talla V."/>
            <person name="Backstrom N."/>
        </authorList>
    </citation>
    <scope>NUCLEOTIDE SEQUENCE [LARGE SCALE GENOMIC DNA]</scope>
</reference>
<dbReference type="AlphaFoldDB" id="A0A5E4Q660"/>
<evidence type="ECO:0000313" key="2">
    <source>
        <dbReference type="Proteomes" id="UP000324832"/>
    </source>
</evidence>
<protein>
    <submittedName>
        <fullName evidence="1">Uncharacterized protein</fullName>
    </submittedName>
</protein>
<organism evidence="1 2">
    <name type="scientific">Leptidea sinapis</name>
    <dbReference type="NCBI Taxonomy" id="189913"/>
    <lineage>
        <taxon>Eukaryota</taxon>
        <taxon>Metazoa</taxon>
        <taxon>Ecdysozoa</taxon>
        <taxon>Arthropoda</taxon>
        <taxon>Hexapoda</taxon>
        <taxon>Insecta</taxon>
        <taxon>Pterygota</taxon>
        <taxon>Neoptera</taxon>
        <taxon>Endopterygota</taxon>
        <taxon>Lepidoptera</taxon>
        <taxon>Glossata</taxon>
        <taxon>Ditrysia</taxon>
        <taxon>Papilionoidea</taxon>
        <taxon>Pieridae</taxon>
        <taxon>Dismorphiinae</taxon>
        <taxon>Leptidea</taxon>
    </lineage>
</organism>
<proteinExistence type="predicted"/>